<dbReference type="InterPro" id="IPR000719">
    <property type="entry name" value="Prot_kinase_dom"/>
</dbReference>
<dbReference type="PROSITE" id="PS50011">
    <property type="entry name" value="PROTEIN_KINASE_DOM"/>
    <property type="match status" value="1"/>
</dbReference>
<dbReference type="OrthoDB" id="4062651at2759"/>
<dbReference type="GO" id="GO:0005524">
    <property type="term" value="F:ATP binding"/>
    <property type="evidence" value="ECO:0007669"/>
    <property type="project" value="InterPro"/>
</dbReference>
<dbReference type="GO" id="GO:0004674">
    <property type="term" value="F:protein serine/threonine kinase activity"/>
    <property type="evidence" value="ECO:0007669"/>
    <property type="project" value="TreeGrafter"/>
</dbReference>
<dbReference type="Gene3D" id="1.10.510.10">
    <property type="entry name" value="Transferase(Phosphotransferase) domain 1"/>
    <property type="match status" value="1"/>
</dbReference>
<dbReference type="PANTHER" id="PTHR44329:SF214">
    <property type="entry name" value="PROTEIN KINASE DOMAIN-CONTAINING PROTEIN"/>
    <property type="match status" value="1"/>
</dbReference>
<dbReference type="InterPro" id="IPR051681">
    <property type="entry name" value="Ser/Thr_Kinases-Pseudokinases"/>
</dbReference>
<gene>
    <name evidence="2" type="ORF">PAXINDRAFT_80970</name>
</gene>
<feature type="non-terminal residue" evidence="2">
    <location>
        <position position="265"/>
    </location>
</feature>
<organism evidence="2 3">
    <name type="scientific">Paxillus involutus ATCC 200175</name>
    <dbReference type="NCBI Taxonomy" id="664439"/>
    <lineage>
        <taxon>Eukaryota</taxon>
        <taxon>Fungi</taxon>
        <taxon>Dikarya</taxon>
        <taxon>Basidiomycota</taxon>
        <taxon>Agaricomycotina</taxon>
        <taxon>Agaricomycetes</taxon>
        <taxon>Agaricomycetidae</taxon>
        <taxon>Boletales</taxon>
        <taxon>Paxilineae</taxon>
        <taxon>Paxillaceae</taxon>
        <taxon>Paxillus</taxon>
    </lineage>
</organism>
<dbReference type="AlphaFoldDB" id="A0A0C9U1C2"/>
<dbReference type="InterPro" id="IPR001245">
    <property type="entry name" value="Ser-Thr/Tyr_kinase_cat_dom"/>
</dbReference>
<evidence type="ECO:0000313" key="2">
    <source>
        <dbReference type="EMBL" id="KIJ13502.1"/>
    </source>
</evidence>
<dbReference type="Pfam" id="PF07714">
    <property type="entry name" value="PK_Tyr_Ser-Thr"/>
    <property type="match status" value="2"/>
</dbReference>
<protein>
    <recommendedName>
        <fullName evidence="1">Protein kinase domain-containing protein</fullName>
    </recommendedName>
</protein>
<dbReference type="InterPro" id="IPR011009">
    <property type="entry name" value="Kinase-like_dom_sf"/>
</dbReference>
<dbReference type="SUPFAM" id="SSF56112">
    <property type="entry name" value="Protein kinase-like (PK-like)"/>
    <property type="match status" value="1"/>
</dbReference>
<proteinExistence type="predicted"/>
<dbReference type="HOGENOM" id="CLU_000288_7_18_1"/>
<keyword evidence="3" id="KW-1185">Reference proteome</keyword>
<sequence length="265" mass="29887">RLRREVRTWANLEHINVLPLFGTTMNFGRFPAMVCPWLENGSLTGYLERRNDTLTTAERLALLGGAAAGLQYCKLHSRSVVHGDLSGVRRLNFHSSWPRTYTYTPNIQSNVLISDNGRACISDFGLSMLLTQLGGSTYATSRQGEGTLRWAAPELHDPEVPADEENPLPVLPTPQSDVYSFGMVMLQVLTGRVPYNYYIRDSQVLSAILKKIIPQRPNRALVNDRQWTFMQRCWMPVGGGKPRPHDDEIVEFVKQELVELENATS</sequence>
<reference evidence="3" key="2">
    <citation type="submission" date="2015-01" db="EMBL/GenBank/DDBJ databases">
        <title>Evolutionary Origins and Diversification of the Mycorrhizal Mutualists.</title>
        <authorList>
            <consortium name="DOE Joint Genome Institute"/>
            <consortium name="Mycorrhizal Genomics Consortium"/>
            <person name="Kohler A."/>
            <person name="Kuo A."/>
            <person name="Nagy L.G."/>
            <person name="Floudas D."/>
            <person name="Copeland A."/>
            <person name="Barry K.W."/>
            <person name="Cichocki N."/>
            <person name="Veneault-Fourrey C."/>
            <person name="LaButti K."/>
            <person name="Lindquist E.A."/>
            <person name="Lipzen A."/>
            <person name="Lundell T."/>
            <person name="Morin E."/>
            <person name="Murat C."/>
            <person name="Riley R."/>
            <person name="Ohm R."/>
            <person name="Sun H."/>
            <person name="Tunlid A."/>
            <person name="Henrissat B."/>
            <person name="Grigoriev I.V."/>
            <person name="Hibbett D.S."/>
            <person name="Martin F."/>
        </authorList>
    </citation>
    <scope>NUCLEOTIDE SEQUENCE [LARGE SCALE GENOMIC DNA]</scope>
    <source>
        <strain evidence="3">ATCC 200175</strain>
    </source>
</reference>
<dbReference type="EMBL" id="KN819351">
    <property type="protein sequence ID" value="KIJ13502.1"/>
    <property type="molecule type" value="Genomic_DNA"/>
</dbReference>
<reference evidence="2 3" key="1">
    <citation type="submission" date="2014-06" db="EMBL/GenBank/DDBJ databases">
        <authorList>
            <consortium name="DOE Joint Genome Institute"/>
            <person name="Kuo A."/>
            <person name="Kohler A."/>
            <person name="Nagy L.G."/>
            <person name="Floudas D."/>
            <person name="Copeland A."/>
            <person name="Barry K.W."/>
            <person name="Cichocki N."/>
            <person name="Veneault-Fourrey C."/>
            <person name="LaButti K."/>
            <person name="Lindquist E.A."/>
            <person name="Lipzen A."/>
            <person name="Lundell T."/>
            <person name="Morin E."/>
            <person name="Murat C."/>
            <person name="Sun H."/>
            <person name="Tunlid A."/>
            <person name="Henrissat B."/>
            <person name="Grigoriev I.V."/>
            <person name="Hibbett D.S."/>
            <person name="Martin F."/>
            <person name="Nordberg H.P."/>
            <person name="Cantor M.N."/>
            <person name="Hua S.X."/>
        </authorList>
    </citation>
    <scope>NUCLEOTIDE SEQUENCE [LARGE SCALE GENOMIC DNA]</scope>
    <source>
        <strain evidence="2 3">ATCC 200175</strain>
    </source>
</reference>
<evidence type="ECO:0000313" key="3">
    <source>
        <dbReference type="Proteomes" id="UP000053647"/>
    </source>
</evidence>
<name>A0A0C9U1C2_PAXIN</name>
<dbReference type="Proteomes" id="UP000053647">
    <property type="component" value="Unassembled WGS sequence"/>
</dbReference>
<dbReference type="PANTHER" id="PTHR44329">
    <property type="entry name" value="SERINE/THREONINE-PROTEIN KINASE TNNI3K-RELATED"/>
    <property type="match status" value="1"/>
</dbReference>
<feature type="domain" description="Protein kinase" evidence="1">
    <location>
        <begin position="1"/>
        <end position="258"/>
    </location>
</feature>
<accession>A0A0C9U1C2</accession>
<evidence type="ECO:0000259" key="1">
    <source>
        <dbReference type="PROSITE" id="PS50011"/>
    </source>
</evidence>